<organism evidence="17 18">
    <name type="scientific">Magallana gigas</name>
    <name type="common">Pacific oyster</name>
    <name type="synonym">Crassostrea gigas</name>
    <dbReference type="NCBI Taxonomy" id="29159"/>
    <lineage>
        <taxon>Eukaryota</taxon>
        <taxon>Metazoa</taxon>
        <taxon>Spiralia</taxon>
        <taxon>Lophotrochozoa</taxon>
        <taxon>Mollusca</taxon>
        <taxon>Bivalvia</taxon>
        <taxon>Autobranchia</taxon>
        <taxon>Pteriomorphia</taxon>
        <taxon>Ostreida</taxon>
        <taxon>Ostreoidea</taxon>
        <taxon>Ostreidae</taxon>
        <taxon>Magallana</taxon>
    </lineage>
</organism>
<dbReference type="PRINTS" id="PR01415">
    <property type="entry name" value="ANKYRIN"/>
</dbReference>
<dbReference type="Pfam" id="PF00520">
    <property type="entry name" value="Ion_trans"/>
    <property type="match status" value="1"/>
</dbReference>
<feature type="transmembrane region" description="Helical" evidence="15">
    <location>
        <begin position="695"/>
        <end position="721"/>
    </location>
</feature>
<feature type="compositionally biased region" description="Basic residues" evidence="14">
    <location>
        <begin position="870"/>
        <end position="883"/>
    </location>
</feature>
<feature type="region of interest" description="Disordered" evidence="14">
    <location>
        <begin position="852"/>
        <end position="946"/>
    </location>
</feature>
<keyword evidence="6 15" id="KW-0812">Transmembrane</keyword>
<dbReference type="Pfam" id="PF12796">
    <property type="entry name" value="Ank_2"/>
    <property type="match status" value="1"/>
</dbReference>
<dbReference type="Proteomes" id="UP000005408">
    <property type="component" value="Unassembled WGS sequence"/>
</dbReference>
<dbReference type="GO" id="GO:0005886">
    <property type="term" value="C:plasma membrane"/>
    <property type="evidence" value="ECO:0007669"/>
    <property type="project" value="UniProtKB-SubCell"/>
</dbReference>
<dbReference type="InterPro" id="IPR036770">
    <property type="entry name" value="Ankyrin_rpt-contain_sf"/>
</dbReference>
<feature type="transmembrane region" description="Helical" evidence="15">
    <location>
        <begin position="530"/>
        <end position="554"/>
    </location>
</feature>
<evidence type="ECO:0000256" key="8">
    <source>
        <dbReference type="ARBA" id="ARBA00022837"/>
    </source>
</evidence>
<keyword evidence="10" id="KW-0406">Ion transport</keyword>
<evidence type="ECO:0000259" key="16">
    <source>
        <dbReference type="Pfam" id="PF00520"/>
    </source>
</evidence>
<evidence type="ECO:0000256" key="1">
    <source>
        <dbReference type="ARBA" id="ARBA00004651"/>
    </source>
</evidence>
<name>A0A8W8KPK5_MAGGI</name>
<sequence length="987" mass="113607">MVDYMDTNKDTSEKCGQCTDQCRDTSYSQNSGHLSPLKQNFAVSLSERSIPQNPHQESNGNSLLRNDDWRILGNVQKLTKGKLLPLSDRTRNFNMERTKHVRSSTRKLINGNDMGTFLDGLAKDIRNGDTESATIRLDTLEKMGKPNWLRMYQNSEQQGETLLHLAIKDQDDENLVTKLSELCPNLLLMAREQSVEFHGQTALHMAITKGNIEAIQAMLEVGRRKDIQMSTLLHIRATGSRFVNTVMMGQLPLTVAALTGNTDIVDVLLEFGADLHIQNEEYDTVFHSLVKYAATYPEKVVTIIQMMRHLNQELENKNRIEKSTLDHSGNDMHRHTHSLVWFLKNREHLTPLQLAAKHGVTELFEEILNIKDVYCFISANDGLFDVKEYDVTEIDTVSTVRASGKRYHTPVFSKKTIPQYMHGIAKNVVHSNETQCAPCGDQCCSYPETESILEMLFGFDYDSKDAYRIIELPPVKNIIKMKWNSYQWFFIFWMVLHYAFMIVLTIYSVHNVELSIPSVNGNNATTLSEHFVYGFRWVSFVAGAFYGFIAVCLLSAKFRKKNKRSYFVHNLEYIIPMLMLSGTMIVDVLWSITEEHDNIPLILALICGWWLNVFFLSPIKHFSFFTELIKRVIIGDLFRFGLVILFVLFSFTAGMYIVFRGTGEEDFTSYGSTLMAMFKLGIGIDDIGVLYSARIPWVAITIFIVYTVFTYLLMLNALIAMMSQTCSLVLEERFPQWRIQQLSVVLFIEDIICLCCFQNILSCAGTKKTIKGSDPITKQLKYEDRYFLEIHSLQMEYATTEDKIRAKKKCSELQTLRPQLNIQDSLLMSNDFTNSMYNSNFTSFRQRYRTGDLASESVRSPVGDSFQPSVRRRKSTKEKKRKPLEKLDERNTDEENEEMKNVRQVSPKSPEVLSDRSPTRKPTPKSQRKRYLSENDKEQQSQHSPVVEIESPIWRVNLARTPLNGLNFEKGQKHLEYEIRNLADSHT</sequence>
<proteinExistence type="predicted"/>
<dbReference type="InterPro" id="IPR005821">
    <property type="entry name" value="Ion_trans_dom"/>
</dbReference>
<feature type="compositionally biased region" description="Basic and acidic residues" evidence="14">
    <location>
        <begin position="931"/>
        <end position="940"/>
    </location>
</feature>
<reference evidence="17" key="1">
    <citation type="submission" date="2022-08" db="UniProtKB">
        <authorList>
            <consortium name="EnsemblMetazoa"/>
        </authorList>
    </citation>
    <scope>IDENTIFICATION</scope>
    <source>
        <strain evidence="17">05x7-T-G4-1.051#20</strain>
    </source>
</reference>
<feature type="transmembrane region" description="Helical" evidence="15">
    <location>
        <begin position="599"/>
        <end position="616"/>
    </location>
</feature>
<evidence type="ECO:0000256" key="6">
    <source>
        <dbReference type="ARBA" id="ARBA00022692"/>
    </source>
</evidence>
<keyword evidence="7" id="KW-0677">Repeat</keyword>
<evidence type="ECO:0000256" key="14">
    <source>
        <dbReference type="SAM" id="MobiDB-lite"/>
    </source>
</evidence>
<keyword evidence="11 15" id="KW-0472">Membrane</keyword>
<evidence type="ECO:0000256" key="7">
    <source>
        <dbReference type="ARBA" id="ARBA00022737"/>
    </source>
</evidence>
<keyword evidence="13" id="KW-0040">ANK repeat</keyword>
<feature type="repeat" description="ANK" evidence="13">
    <location>
        <begin position="248"/>
        <end position="280"/>
    </location>
</feature>
<evidence type="ECO:0000256" key="3">
    <source>
        <dbReference type="ARBA" id="ARBA00022475"/>
    </source>
</evidence>
<evidence type="ECO:0000256" key="2">
    <source>
        <dbReference type="ARBA" id="ARBA00022448"/>
    </source>
</evidence>
<evidence type="ECO:0000256" key="5">
    <source>
        <dbReference type="ARBA" id="ARBA00022673"/>
    </source>
</evidence>
<evidence type="ECO:0000256" key="4">
    <source>
        <dbReference type="ARBA" id="ARBA00022568"/>
    </source>
</evidence>
<keyword evidence="8" id="KW-0106">Calcium</keyword>
<evidence type="ECO:0000313" key="17">
    <source>
        <dbReference type="EnsemblMetazoa" id="G24388.1:cds"/>
    </source>
</evidence>
<accession>A0A8W8KPK5</accession>
<dbReference type="InterPro" id="IPR002110">
    <property type="entry name" value="Ankyrin_rpt"/>
</dbReference>
<keyword evidence="12" id="KW-0407">Ion channel</keyword>
<evidence type="ECO:0000256" key="13">
    <source>
        <dbReference type="PROSITE-ProRule" id="PRU00023"/>
    </source>
</evidence>
<feature type="transmembrane region" description="Helical" evidence="15">
    <location>
        <begin position="574"/>
        <end position="593"/>
    </location>
</feature>
<dbReference type="PANTHER" id="PTHR10582">
    <property type="entry name" value="TRANSIENT RECEPTOR POTENTIAL ION CHANNEL PROTEIN"/>
    <property type="match status" value="1"/>
</dbReference>
<keyword evidence="4" id="KW-0109">Calcium transport</keyword>
<evidence type="ECO:0000256" key="11">
    <source>
        <dbReference type="ARBA" id="ARBA00023136"/>
    </source>
</evidence>
<keyword evidence="5" id="KW-0107">Calcium channel</keyword>
<dbReference type="GO" id="GO:0098703">
    <property type="term" value="P:calcium ion import across plasma membrane"/>
    <property type="evidence" value="ECO:0007669"/>
    <property type="project" value="TreeGrafter"/>
</dbReference>
<keyword evidence="9 15" id="KW-1133">Transmembrane helix</keyword>
<keyword evidence="18" id="KW-1185">Reference proteome</keyword>
<evidence type="ECO:0000313" key="18">
    <source>
        <dbReference type="Proteomes" id="UP000005408"/>
    </source>
</evidence>
<comment type="subcellular location">
    <subcellularLocation>
        <location evidence="1">Cell membrane</location>
        <topology evidence="1">Multi-pass membrane protein</topology>
    </subcellularLocation>
</comment>
<dbReference type="InterPro" id="IPR024862">
    <property type="entry name" value="TRPV"/>
</dbReference>
<evidence type="ECO:0000256" key="15">
    <source>
        <dbReference type="SAM" id="Phobius"/>
    </source>
</evidence>
<dbReference type="PROSITE" id="PS50297">
    <property type="entry name" value="ANK_REP_REGION"/>
    <property type="match status" value="2"/>
</dbReference>
<feature type="repeat" description="ANK" evidence="13">
    <location>
        <begin position="198"/>
        <end position="230"/>
    </location>
</feature>
<dbReference type="PANTHER" id="PTHR10582:SF2">
    <property type="entry name" value="INACTIVE"/>
    <property type="match status" value="1"/>
</dbReference>
<dbReference type="SMART" id="SM00248">
    <property type="entry name" value="ANK"/>
    <property type="match status" value="4"/>
</dbReference>
<dbReference type="GO" id="GO:0005262">
    <property type="term" value="F:calcium channel activity"/>
    <property type="evidence" value="ECO:0007669"/>
    <property type="project" value="UniProtKB-KW"/>
</dbReference>
<keyword evidence="3" id="KW-1003">Cell membrane</keyword>
<evidence type="ECO:0000256" key="10">
    <source>
        <dbReference type="ARBA" id="ARBA00023065"/>
    </source>
</evidence>
<dbReference type="Gene3D" id="1.25.40.20">
    <property type="entry name" value="Ankyrin repeat-containing domain"/>
    <property type="match status" value="1"/>
</dbReference>
<feature type="transmembrane region" description="Helical" evidence="15">
    <location>
        <begin position="637"/>
        <end position="659"/>
    </location>
</feature>
<evidence type="ECO:0000256" key="9">
    <source>
        <dbReference type="ARBA" id="ARBA00022989"/>
    </source>
</evidence>
<feature type="domain" description="Ion transport" evidence="16">
    <location>
        <begin position="487"/>
        <end position="727"/>
    </location>
</feature>
<dbReference type="AlphaFoldDB" id="A0A8W8KPK5"/>
<feature type="transmembrane region" description="Helical" evidence="15">
    <location>
        <begin position="488"/>
        <end position="510"/>
    </location>
</feature>
<dbReference type="EnsemblMetazoa" id="G24388.1">
    <property type="protein sequence ID" value="G24388.1:cds"/>
    <property type="gene ID" value="G24388"/>
</dbReference>
<keyword evidence="2" id="KW-0813">Transport</keyword>
<dbReference type="SUPFAM" id="SSF48403">
    <property type="entry name" value="Ankyrin repeat"/>
    <property type="match status" value="1"/>
</dbReference>
<evidence type="ECO:0000256" key="12">
    <source>
        <dbReference type="ARBA" id="ARBA00023303"/>
    </source>
</evidence>
<dbReference type="PROSITE" id="PS50088">
    <property type="entry name" value="ANK_REPEAT"/>
    <property type="match status" value="2"/>
</dbReference>
<protein>
    <recommendedName>
        <fullName evidence="16">Ion transport domain-containing protein</fullName>
    </recommendedName>
</protein>